<dbReference type="EMBL" id="FONH01000008">
    <property type="protein sequence ID" value="SFF13122.1"/>
    <property type="molecule type" value="Genomic_DNA"/>
</dbReference>
<reference evidence="2" key="1">
    <citation type="submission" date="2016-10" db="EMBL/GenBank/DDBJ databases">
        <authorList>
            <person name="Varghese N."/>
            <person name="Submissions S."/>
        </authorList>
    </citation>
    <scope>NUCLEOTIDE SEQUENCE [LARGE SCALE GENOMIC DNA]</scope>
    <source>
        <strain evidence="2">UNC178MFTsu3.1</strain>
    </source>
</reference>
<sequence length="361" mass="40454">MKRLKVILFSRYSRLGPSTRLRSLQYLEELERRGIDVDVHELFPDSYLEGLYGGSPQATKYTAWRYYGRRIAELLRRGGHDLAWIEGELFPYLPYGLEAMLSLHARPYVVDYDDALFHKYDLSPSPVVRRVLGRKIDRVMARSACVIAGNPYLAARAEQARAGRVEIIPTVVDQLRYDTVEHGGRAQPVIGWIGSPATEHYALDLRDVLLDVCANGAARLLLVGARPEVAAQFDGVAVDVLPWSEETEAQLIANMDVGIMPLRDGPWERGKCGYKIIQYMACGLPVVASPVGVNADIVRHGDNGFLASNDEEWRQGLRQLIGSPELRARQGRAGRHRVEDHYSLASQAPRLAEVLRNAEVR</sequence>
<dbReference type="RefSeq" id="WP_090423585.1">
    <property type="nucleotide sequence ID" value="NZ_FONH01000008.1"/>
</dbReference>
<accession>A0A1I2G6G9</accession>
<evidence type="ECO:0000313" key="1">
    <source>
        <dbReference type="EMBL" id="SFF13122.1"/>
    </source>
</evidence>
<dbReference type="Pfam" id="PF13692">
    <property type="entry name" value="Glyco_trans_1_4"/>
    <property type="match status" value="1"/>
</dbReference>
<dbReference type="SUPFAM" id="SSF53756">
    <property type="entry name" value="UDP-Glycosyltransferase/glycogen phosphorylase"/>
    <property type="match status" value="1"/>
</dbReference>
<dbReference type="STRING" id="500610.SAMN02799615_02509"/>
<dbReference type="PANTHER" id="PTHR12526">
    <property type="entry name" value="GLYCOSYLTRANSFERASE"/>
    <property type="match status" value="1"/>
</dbReference>
<organism evidence="1 2">
    <name type="scientific">Dyella marensis</name>
    <dbReference type="NCBI Taxonomy" id="500610"/>
    <lineage>
        <taxon>Bacteria</taxon>
        <taxon>Pseudomonadati</taxon>
        <taxon>Pseudomonadota</taxon>
        <taxon>Gammaproteobacteria</taxon>
        <taxon>Lysobacterales</taxon>
        <taxon>Rhodanobacteraceae</taxon>
        <taxon>Dyella</taxon>
    </lineage>
</organism>
<protein>
    <submittedName>
        <fullName evidence="1">Glycosyltransferase involved in cell wall bisynthesis</fullName>
    </submittedName>
</protein>
<gene>
    <name evidence="1" type="ORF">SAMN02799615_02509</name>
</gene>
<dbReference type="GO" id="GO:0016757">
    <property type="term" value="F:glycosyltransferase activity"/>
    <property type="evidence" value="ECO:0007669"/>
    <property type="project" value="TreeGrafter"/>
</dbReference>
<dbReference type="CDD" id="cd03801">
    <property type="entry name" value="GT4_PimA-like"/>
    <property type="match status" value="1"/>
</dbReference>
<dbReference type="AlphaFoldDB" id="A0A1I2G6G9"/>
<dbReference type="PANTHER" id="PTHR12526:SF635">
    <property type="entry name" value="GLYCOSYL TRANSFERASE GROUP 1"/>
    <property type="match status" value="1"/>
</dbReference>
<dbReference type="Proteomes" id="UP000199477">
    <property type="component" value="Unassembled WGS sequence"/>
</dbReference>
<keyword evidence="1" id="KW-0808">Transferase</keyword>
<name>A0A1I2G6G9_9GAMM</name>
<dbReference type="Gene3D" id="3.40.50.2000">
    <property type="entry name" value="Glycogen Phosphorylase B"/>
    <property type="match status" value="2"/>
</dbReference>
<proteinExistence type="predicted"/>
<evidence type="ECO:0000313" key="2">
    <source>
        <dbReference type="Proteomes" id="UP000199477"/>
    </source>
</evidence>
<keyword evidence="2" id="KW-1185">Reference proteome</keyword>